<evidence type="ECO:0000259" key="2">
    <source>
        <dbReference type="Pfam" id="PF00534"/>
    </source>
</evidence>
<dbReference type="PANTHER" id="PTHR46401:SF2">
    <property type="entry name" value="GLYCOSYLTRANSFERASE WBBK-RELATED"/>
    <property type="match status" value="1"/>
</dbReference>
<dbReference type="CDD" id="cd03809">
    <property type="entry name" value="GT4_MtfB-like"/>
    <property type="match status" value="1"/>
</dbReference>
<feature type="domain" description="Glycosyltransferase subfamily 4-like N-terminal" evidence="3">
    <location>
        <begin position="22"/>
        <end position="172"/>
    </location>
</feature>
<accession>A0ABU7RCE2</accession>
<keyword evidence="1" id="KW-0808">Transferase</keyword>
<evidence type="ECO:0000313" key="5">
    <source>
        <dbReference type="Proteomes" id="UP001357452"/>
    </source>
</evidence>
<gene>
    <name evidence="4" type="ORF">V2H41_00145</name>
</gene>
<dbReference type="InterPro" id="IPR001296">
    <property type="entry name" value="Glyco_trans_1"/>
</dbReference>
<organism evidence="4 5">
    <name type="scientific">Niabella digestorum</name>
    <dbReference type="NCBI Taxonomy" id="3117701"/>
    <lineage>
        <taxon>Bacteria</taxon>
        <taxon>Pseudomonadati</taxon>
        <taxon>Bacteroidota</taxon>
        <taxon>Chitinophagia</taxon>
        <taxon>Chitinophagales</taxon>
        <taxon>Chitinophagaceae</taxon>
        <taxon>Niabella</taxon>
    </lineage>
</organism>
<evidence type="ECO:0000256" key="1">
    <source>
        <dbReference type="ARBA" id="ARBA00022679"/>
    </source>
</evidence>
<dbReference type="Pfam" id="PF13439">
    <property type="entry name" value="Glyco_transf_4"/>
    <property type="match status" value="1"/>
</dbReference>
<dbReference type="InterPro" id="IPR028098">
    <property type="entry name" value="Glyco_trans_4-like_N"/>
</dbReference>
<dbReference type="Gene3D" id="3.40.50.2000">
    <property type="entry name" value="Glycogen Phosphorylase B"/>
    <property type="match status" value="2"/>
</dbReference>
<reference evidence="4 5" key="1">
    <citation type="submission" date="2024-01" db="EMBL/GenBank/DDBJ databases">
        <title>Niabella digestum sp. nov., isolated from waste digestion system.</title>
        <authorList>
            <person name="Zhang L."/>
        </authorList>
    </citation>
    <scope>NUCLEOTIDE SEQUENCE [LARGE SCALE GENOMIC DNA]</scope>
    <source>
        <strain evidence="4 5">A18</strain>
    </source>
</reference>
<evidence type="ECO:0000259" key="3">
    <source>
        <dbReference type="Pfam" id="PF13439"/>
    </source>
</evidence>
<dbReference type="RefSeq" id="WP_330973080.1">
    <property type="nucleotide sequence ID" value="NZ_JAZGLY010000001.1"/>
</dbReference>
<comment type="caution">
    <text evidence="4">The sequence shown here is derived from an EMBL/GenBank/DDBJ whole genome shotgun (WGS) entry which is preliminary data.</text>
</comment>
<dbReference type="EMBL" id="JAZGLY010000001">
    <property type="protein sequence ID" value="MEE6185669.1"/>
    <property type="molecule type" value="Genomic_DNA"/>
</dbReference>
<name>A0ABU7RCE2_9BACT</name>
<dbReference type="Proteomes" id="UP001357452">
    <property type="component" value="Unassembled WGS sequence"/>
</dbReference>
<dbReference type="SUPFAM" id="SSF53756">
    <property type="entry name" value="UDP-Glycosyltransferase/glycogen phosphorylase"/>
    <property type="match status" value="1"/>
</dbReference>
<feature type="domain" description="Glycosyl transferase family 1" evidence="2">
    <location>
        <begin position="187"/>
        <end position="358"/>
    </location>
</feature>
<dbReference type="PANTHER" id="PTHR46401">
    <property type="entry name" value="GLYCOSYLTRANSFERASE WBBK-RELATED"/>
    <property type="match status" value="1"/>
</dbReference>
<keyword evidence="5" id="KW-1185">Reference proteome</keyword>
<proteinExistence type="predicted"/>
<protein>
    <submittedName>
        <fullName evidence="4">Glycosyltransferase family 1 protein</fullName>
    </submittedName>
</protein>
<dbReference type="Pfam" id="PF00534">
    <property type="entry name" value="Glycos_transf_1"/>
    <property type="match status" value="1"/>
</dbReference>
<evidence type="ECO:0000313" key="4">
    <source>
        <dbReference type="EMBL" id="MEE6185669.1"/>
    </source>
</evidence>
<sequence length="386" mass="43891">MNIGFDAKRAYHNDTGLGFFSRVLVELLASYHPEHRYFLFNPKPGSMFRPQASHIQEVQPSAPLHKILRGAWRSKWICKDLKRLQIDLYHGLSQEIPSGIHTTGIPSVVTIHDLFAELYPSDFSFISTKIYRSKMRYACKYANRIMAISEETKRHITNTYHIDPSKIDVAYQSCDPIFSNIVSEEKKERIRAKYNLPREFFLHVGTIIERKNLLNICKALQLVQQEIPLPLVVVGKGGAYKKKVKQYLADNRLQDKVIFLTDALAAAGKKPFVETEDFPALYQMATAMIYPSFYEGFGLPIIEAMSGGVPVITSSTSCMPEIGGDAAFYVHPEKPEEMAEGFRKFYGDALYRQQAIAKGFINVQRFAPEVYVQSVINIYQAALNNK</sequence>